<dbReference type="Proteomes" id="UP000279446">
    <property type="component" value="Unassembled WGS sequence"/>
</dbReference>
<dbReference type="EMBL" id="RZNY01000021">
    <property type="protein sequence ID" value="RUT43267.1"/>
    <property type="molecule type" value="Genomic_DNA"/>
</dbReference>
<dbReference type="GO" id="GO:0003677">
    <property type="term" value="F:DNA binding"/>
    <property type="evidence" value="ECO:0007669"/>
    <property type="project" value="UniProtKB-KW"/>
</dbReference>
<dbReference type="InterPro" id="IPR006120">
    <property type="entry name" value="Resolvase_HTH_dom"/>
</dbReference>
<dbReference type="InterPro" id="IPR006119">
    <property type="entry name" value="Resolv_N"/>
</dbReference>
<organism evidence="8 9">
    <name type="scientific">Paenibacillus anaericanus</name>
    <dbReference type="NCBI Taxonomy" id="170367"/>
    <lineage>
        <taxon>Bacteria</taxon>
        <taxon>Bacillati</taxon>
        <taxon>Bacillota</taxon>
        <taxon>Bacilli</taxon>
        <taxon>Bacillales</taxon>
        <taxon>Paenibacillaceae</taxon>
        <taxon>Paenibacillus</taxon>
    </lineage>
</organism>
<dbReference type="PANTHER" id="PTHR30461">
    <property type="entry name" value="DNA-INVERTASE FROM LAMBDOID PROPHAGE"/>
    <property type="match status" value="1"/>
</dbReference>
<dbReference type="RefSeq" id="WP_127193990.1">
    <property type="nucleotide sequence ID" value="NZ_RZNY01000021.1"/>
</dbReference>
<evidence type="ECO:0000256" key="6">
    <source>
        <dbReference type="PROSITE-ProRule" id="PRU10137"/>
    </source>
</evidence>
<accession>A0A3S1BKD0</accession>
<evidence type="ECO:0000259" key="7">
    <source>
        <dbReference type="PROSITE" id="PS51736"/>
    </source>
</evidence>
<feature type="domain" description="Resolvase/invertase-type recombinase catalytic" evidence="7">
    <location>
        <begin position="1"/>
        <end position="137"/>
    </location>
</feature>
<dbReference type="PANTHER" id="PTHR30461:SF26">
    <property type="entry name" value="RESOLVASE HOMOLOG YNEB"/>
    <property type="match status" value="1"/>
</dbReference>
<dbReference type="GO" id="GO:0015074">
    <property type="term" value="P:DNA integration"/>
    <property type="evidence" value="ECO:0007669"/>
    <property type="project" value="UniProtKB-KW"/>
</dbReference>
<comment type="similarity">
    <text evidence="1">Belongs to the site-specific recombinase resolvase family.</text>
</comment>
<dbReference type="PROSITE" id="PS00397">
    <property type="entry name" value="RECOMBINASES_1"/>
    <property type="match status" value="1"/>
</dbReference>
<evidence type="ECO:0000256" key="5">
    <source>
        <dbReference type="PIRSR" id="PIRSR606118-50"/>
    </source>
</evidence>
<evidence type="ECO:0000256" key="1">
    <source>
        <dbReference type="ARBA" id="ARBA00009913"/>
    </source>
</evidence>
<evidence type="ECO:0000256" key="2">
    <source>
        <dbReference type="ARBA" id="ARBA00022908"/>
    </source>
</evidence>
<comment type="caution">
    <text evidence="8">The sequence shown here is derived from an EMBL/GenBank/DDBJ whole genome shotgun (WGS) entry which is preliminary data.</text>
</comment>
<keyword evidence="4" id="KW-0233">DNA recombination</keyword>
<sequence>MIYGYARVSSVGQNLDVQFKQLQDYGCGKIFKEKVSGRTRERKELQAMLASASEGDTIVVPKLDRLARSTRDALTIIDDLNKRKIALVILNMGGDVVNTATAIGKLLITVLSGIAEFEADMTKERQTEGIAEAKLRGVYKGRPKKYTGKHSGLNHAIDLFVNRNTNKYTVKQICEITKIGRSTLYRELQERGLQEAVI</sequence>
<dbReference type="PROSITE" id="PS00398">
    <property type="entry name" value="RECOMBINASES_2"/>
    <property type="match status" value="1"/>
</dbReference>
<proteinExistence type="inferred from homology"/>
<dbReference type="Pfam" id="PF02796">
    <property type="entry name" value="HTH_7"/>
    <property type="match status" value="1"/>
</dbReference>
<dbReference type="GO" id="GO:0000150">
    <property type="term" value="F:DNA strand exchange activity"/>
    <property type="evidence" value="ECO:0007669"/>
    <property type="project" value="InterPro"/>
</dbReference>
<evidence type="ECO:0000313" key="9">
    <source>
        <dbReference type="Proteomes" id="UP000279446"/>
    </source>
</evidence>
<dbReference type="InterPro" id="IPR050639">
    <property type="entry name" value="SSR_resolvase"/>
</dbReference>
<dbReference type="Gene3D" id="3.40.50.1390">
    <property type="entry name" value="Resolvase, N-terminal catalytic domain"/>
    <property type="match status" value="1"/>
</dbReference>
<reference evidence="8 9" key="1">
    <citation type="submission" date="2018-12" db="EMBL/GenBank/DDBJ databases">
        <authorList>
            <person name="Sun L."/>
            <person name="Chen Z."/>
        </authorList>
    </citation>
    <scope>NUCLEOTIDE SEQUENCE [LARGE SCALE GENOMIC DNA]</scope>
    <source>
        <strain evidence="8 9">DSM 15890</strain>
    </source>
</reference>
<keyword evidence="2" id="KW-0229">DNA integration</keyword>
<feature type="active site" description="O-(5'-phospho-DNA)-serine intermediate" evidence="5 6">
    <location>
        <position position="9"/>
    </location>
</feature>
<dbReference type="InterPro" id="IPR006118">
    <property type="entry name" value="Recombinase_CS"/>
</dbReference>
<dbReference type="SUPFAM" id="SSF53041">
    <property type="entry name" value="Resolvase-like"/>
    <property type="match status" value="1"/>
</dbReference>
<keyword evidence="3" id="KW-0238">DNA-binding</keyword>
<evidence type="ECO:0000313" key="8">
    <source>
        <dbReference type="EMBL" id="RUT43267.1"/>
    </source>
</evidence>
<dbReference type="PROSITE" id="PS51736">
    <property type="entry name" value="RECOMBINASES_3"/>
    <property type="match status" value="1"/>
</dbReference>
<dbReference type="CDD" id="cd03768">
    <property type="entry name" value="SR_ResInv"/>
    <property type="match status" value="1"/>
</dbReference>
<dbReference type="OrthoDB" id="9797501at2"/>
<keyword evidence="9" id="KW-1185">Reference proteome</keyword>
<evidence type="ECO:0000256" key="4">
    <source>
        <dbReference type="ARBA" id="ARBA00023172"/>
    </source>
</evidence>
<dbReference type="InterPro" id="IPR036162">
    <property type="entry name" value="Resolvase-like_N_sf"/>
</dbReference>
<dbReference type="Pfam" id="PF00239">
    <property type="entry name" value="Resolvase"/>
    <property type="match status" value="1"/>
</dbReference>
<protein>
    <submittedName>
        <fullName evidence="8">Recombinase family protein</fullName>
    </submittedName>
</protein>
<dbReference type="AlphaFoldDB" id="A0A3S1BKD0"/>
<evidence type="ECO:0000256" key="3">
    <source>
        <dbReference type="ARBA" id="ARBA00023125"/>
    </source>
</evidence>
<gene>
    <name evidence="8" type="ORF">EJP82_20855</name>
</gene>
<name>A0A3S1BKD0_9BACL</name>
<dbReference type="SMART" id="SM00857">
    <property type="entry name" value="Resolvase"/>
    <property type="match status" value="1"/>
</dbReference>